<accession>A0A0S2HWK8</accession>
<dbReference type="OrthoDB" id="9811006at2"/>
<dbReference type="Proteomes" id="UP000064893">
    <property type="component" value="Chromosome"/>
</dbReference>
<dbReference type="Gene3D" id="2.40.128.110">
    <property type="entry name" value="Lipid/polyisoprenoid-binding, YceI-like"/>
    <property type="match status" value="1"/>
</dbReference>
<dbReference type="SMART" id="SM00867">
    <property type="entry name" value="YceI"/>
    <property type="match status" value="1"/>
</dbReference>
<dbReference type="RefSeq" id="WP_057952014.1">
    <property type="nucleotide sequence ID" value="NZ_CP013118.1"/>
</dbReference>
<evidence type="ECO:0000313" key="4">
    <source>
        <dbReference type="Proteomes" id="UP000064893"/>
    </source>
</evidence>
<evidence type="ECO:0000256" key="1">
    <source>
        <dbReference type="SAM" id="SignalP"/>
    </source>
</evidence>
<dbReference type="SUPFAM" id="SSF101874">
    <property type="entry name" value="YceI-like"/>
    <property type="match status" value="1"/>
</dbReference>
<protein>
    <recommendedName>
        <fullName evidence="2">Lipid/polyisoprenoid-binding YceI-like domain-containing protein</fullName>
    </recommendedName>
</protein>
<reference evidence="3 4" key="1">
    <citation type="submission" date="2015-11" db="EMBL/GenBank/DDBJ databases">
        <title>Description and complete genome sequence of a novel strain predominating in hypersaline microbial mats and representing a new family of the Bacteriodetes phylum.</title>
        <authorList>
            <person name="Spring S."/>
            <person name="Bunk B."/>
            <person name="Sproer C."/>
            <person name="Klenk H.-P."/>
        </authorList>
    </citation>
    <scope>NUCLEOTIDE SEQUENCE [LARGE SCALE GENOMIC DNA]</scope>
    <source>
        <strain evidence="3 4">L21-Spi-D4</strain>
    </source>
</reference>
<sequence precursor="true">MRTPFLTVFLFLFFSSLAQAQQIDAEKSKVIFEIGNFKINTVEGTFNGMHGKVKFNPDNMTNAVFDVCVDATTIDTDIKKRDEHLRGEDFFNASKYPEICIKVQSIEREGDQFIANGELTMTGETGDITINFTYEDQTLRGKFTVKRLDYGLGETTSTLTASNEVDITIICKLNFRN</sequence>
<dbReference type="Pfam" id="PF04264">
    <property type="entry name" value="YceI"/>
    <property type="match status" value="1"/>
</dbReference>
<feature type="signal peptide" evidence="1">
    <location>
        <begin position="1"/>
        <end position="20"/>
    </location>
</feature>
<gene>
    <name evidence="3" type="ORF">L21SP5_00802</name>
</gene>
<dbReference type="STRING" id="1307839.L21SP5_00802"/>
<evidence type="ECO:0000259" key="2">
    <source>
        <dbReference type="SMART" id="SM00867"/>
    </source>
</evidence>
<feature type="chain" id="PRO_5006599451" description="Lipid/polyisoprenoid-binding YceI-like domain-containing protein" evidence="1">
    <location>
        <begin position="21"/>
        <end position="177"/>
    </location>
</feature>
<proteinExistence type="predicted"/>
<dbReference type="EMBL" id="CP013118">
    <property type="protein sequence ID" value="ALO14473.1"/>
    <property type="molecule type" value="Genomic_DNA"/>
</dbReference>
<organism evidence="3 4">
    <name type="scientific">Salinivirga cyanobacteriivorans</name>
    <dbReference type="NCBI Taxonomy" id="1307839"/>
    <lineage>
        <taxon>Bacteria</taxon>
        <taxon>Pseudomonadati</taxon>
        <taxon>Bacteroidota</taxon>
        <taxon>Bacteroidia</taxon>
        <taxon>Bacteroidales</taxon>
        <taxon>Salinivirgaceae</taxon>
        <taxon>Salinivirga</taxon>
    </lineage>
</organism>
<dbReference type="InterPro" id="IPR007372">
    <property type="entry name" value="Lipid/polyisoprenoid-bd_YceI"/>
</dbReference>
<feature type="domain" description="Lipid/polyisoprenoid-binding YceI-like" evidence="2">
    <location>
        <begin position="20"/>
        <end position="176"/>
    </location>
</feature>
<dbReference type="PANTHER" id="PTHR34406:SF1">
    <property type="entry name" value="PROTEIN YCEI"/>
    <property type="match status" value="1"/>
</dbReference>
<evidence type="ECO:0000313" key="3">
    <source>
        <dbReference type="EMBL" id="ALO14473.1"/>
    </source>
</evidence>
<keyword evidence="4" id="KW-1185">Reference proteome</keyword>
<dbReference type="KEGG" id="blq:L21SP5_00802"/>
<keyword evidence="1" id="KW-0732">Signal</keyword>
<dbReference type="AlphaFoldDB" id="A0A0S2HWK8"/>
<dbReference type="InterPro" id="IPR036761">
    <property type="entry name" value="TTHA0802/YceI-like_sf"/>
</dbReference>
<dbReference type="PANTHER" id="PTHR34406">
    <property type="entry name" value="PROTEIN YCEI"/>
    <property type="match status" value="1"/>
</dbReference>
<name>A0A0S2HWK8_9BACT</name>